<dbReference type="AlphaFoldDB" id="A0A0H3A794"/>
<reference evidence="2" key="1">
    <citation type="journal article" date="2009" name="Environ. Microbiol.">
        <title>Contribution of mobile genetic elements to Desulfovibrio vulgaris genome plasticity.</title>
        <authorList>
            <person name="Walker C.B."/>
            <person name="Stolyar S."/>
            <person name="Chivian D."/>
            <person name="Pinel N."/>
            <person name="Gabster J.A."/>
            <person name="Dehal P.S."/>
            <person name="He Z."/>
            <person name="Yang Z.K."/>
            <person name="Yen H.C."/>
            <person name="Zhou J."/>
            <person name="Wall J.D."/>
            <person name="Hazen T.C."/>
            <person name="Arkin A.P."/>
            <person name="Stahl D.A."/>
        </authorList>
    </citation>
    <scope>NUCLEOTIDE SEQUENCE [LARGE SCALE GENOMIC DNA]</scope>
    <source>
        <strain evidence="2">DP4</strain>
    </source>
</reference>
<dbReference type="GO" id="GO:0070694">
    <property type="term" value="F:5-hydroxymethyl-dUMP N-hydrolase activity"/>
    <property type="evidence" value="ECO:0007669"/>
    <property type="project" value="TreeGrafter"/>
</dbReference>
<dbReference type="InterPro" id="IPR007710">
    <property type="entry name" value="Nucleoside_deoxyribTrfase"/>
</dbReference>
<sequence>MWRNLMRIYQAGPLFSEAERNWHRALRSRLVHAGYLVTWPYDLCSPQEIQSWGEAAPKKIMEACRDALEGCDVVVALLDGTQVDDGTAWEIGYAHARGKVVVGIRTDFRQAGDTQYSVVNAMIEDSCNAIVRDVDELLQVLKGC</sequence>
<dbReference type="HOGENOM" id="CLU_117644_2_0_7"/>
<dbReference type="Gene3D" id="3.40.50.450">
    <property type="match status" value="1"/>
</dbReference>
<proteinExistence type="predicted"/>
<dbReference type="InterPro" id="IPR051239">
    <property type="entry name" value="2'-dNMP_N-hydrolase"/>
</dbReference>
<keyword evidence="1" id="KW-0808">Transferase</keyword>
<dbReference type="Proteomes" id="UP000009173">
    <property type="component" value="Chromosome"/>
</dbReference>
<dbReference type="PANTHER" id="PTHR15364:SF0">
    <property type="entry name" value="2'-DEOXYNUCLEOSIDE 5'-PHOSPHATE N-HYDROLASE 1"/>
    <property type="match status" value="1"/>
</dbReference>
<evidence type="ECO:0000313" key="1">
    <source>
        <dbReference type="EMBL" id="ABM27899.1"/>
    </source>
</evidence>
<dbReference type="SUPFAM" id="SSF52309">
    <property type="entry name" value="N-(deoxy)ribosyltransferase-like"/>
    <property type="match status" value="1"/>
</dbReference>
<name>A0A0H3A794_NITV4</name>
<dbReference type="GO" id="GO:0016740">
    <property type="term" value="F:transferase activity"/>
    <property type="evidence" value="ECO:0007669"/>
    <property type="project" value="UniProtKB-KW"/>
</dbReference>
<dbReference type="GO" id="GO:0009159">
    <property type="term" value="P:deoxyribonucleoside monophosphate catabolic process"/>
    <property type="evidence" value="ECO:0007669"/>
    <property type="project" value="TreeGrafter"/>
</dbReference>
<protein>
    <submittedName>
        <fullName evidence="1">Nucleoside 2-deoxyribosyltransferase</fullName>
    </submittedName>
</protein>
<dbReference type="PANTHER" id="PTHR15364">
    <property type="entry name" value="2'-DEOXYNUCLEOSIDE 5'-PHOSPHATE N-HYDROLASE 1"/>
    <property type="match status" value="1"/>
</dbReference>
<evidence type="ECO:0000313" key="2">
    <source>
        <dbReference type="Proteomes" id="UP000009173"/>
    </source>
</evidence>
<organism evidence="1 2">
    <name type="scientific">Nitratidesulfovibrio vulgaris (strain DP4)</name>
    <name type="common">Desulfovibrio vulgaris</name>
    <dbReference type="NCBI Taxonomy" id="391774"/>
    <lineage>
        <taxon>Bacteria</taxon>
        <taxon>Pseudomonadati</taxon>
        <taxon>Thermodesulfobacteriota</taxon>
        <taxon>Desulfovibrionia</taxon>
        <taxon>Desulfovibrionales</taxon>
        <taxon>Desulfovibrionaceae</taxon>
        <taxon>Nitratidesulfovibrio</taxon>
    </lineage>
</organism>
<dbReference type="Pfam" id="PF05014">
    <property type="entry name" value="Nuc_deoxyrib_tr"/>
    <property type="match status" value="1"/>
</dbReference>
<dbReference type="EMBL" id="CP000527">
    <property type="protein sequence ID" value="ABM27899.1"/>
    <property type="molecule type" value="Genomic_DNA"/>
</dbReference>
<dbReference type="KEGG" id="dvl:Dvul_0878"/>
<accession>A0A0H3A794</accession>
<gene>
    <name evidence="1" type="ordered locus">Dvul_0878</name>
</gene>